<feature type="compositionally biased region" description="Low complexity" evidence="1">
    <location>
        <begin position="296"/>
        <end position="309"/>
    </location>
</feature>
<evidence type="ECO:0000313" key="3">
    <source>
        <dbReference type="EMBL" id="SAM83422.1"/>
    </source>
</evidence>
<feature type="compositionally biased region" description="Acidic residues" evidence="1">
    <location>
        <begin position="380"/>
        <end position="393"/>
    </location>
</feature>
<feature type="domain" description="Transcription regulator Rua1 C-terminal" evidence="2">
    <location>
        <begin position="475"/>
        <end position="592"/>
    </location>
</feature>
<organism evidence="3 4">
    <name type="scientific">Ustilago bromivora</name>
    <dbReference type="NCBI Taxonomy" id="307758"/>
    <lineage>
        <taxon>Eukaryota</taxon>
        <taxon>Fungi</taxon>
        <taxon>Dikarya</taxon>
        <taxon>Basidiomycota</taxon>
        <taxon>Ustilaginomycotina</taxon>
        <taxon>Ustilaginomycetes</taxon>
        <taxon>Ustilaginales</taxon>
        <taxon>Ustilaginaceae</taxon>
        <taxon>Ustilago</taxon>
    </lineage>
</organism>
<dbReference type="Proteomes" id="UP000179920">
    <property type="component" value="Chromosome X"/>
</dbReference>
<dbReference type="PANTHER" id="PTHR28125:SF2">
    <property type="entry name" value="MEIOTIC EXPRESSION UP-REGULATED PROTEIN 26"/>
    <property type="match status" value="1"/>
</dbReference>
<dbReference type="EMBL" id="LT558126">
    <property type="protein sequence ID" value="SAM83422.1"/>
    <property type="molecule type" value="Genomic_DNA"/>
</dbReference>
<gene>
    <name evidence="3" type="ORF">UBRO_05449</name>
</gene>
<protein>
    <submittedName>
        <fullName evidence="3">Related to Meiotic expression upregulated protein 26</fullName>
    </submittedName>
</protein>
<evidence type="ECO:0000256" key="1">
    <source>
        <dbReference type="SAM" id="MobiDB-lite"/>
    </source>
</evidence>
<reference evidence="4" key="1">
    <citation type="submission" date="2016-04" db="EMBL/GenBank/DDBJ databases">
        <authorList>
            <person name="Guldener U."/>
            <person name="Guldener U."/>
        </authorList>
    </citation>
    <scope>NUCLEOTIDE SEQUENCE [LARGE SCALE GENOMIC DNA]</scope>
    <source>
        <strain evidence="4">UB2112</strain>
    </source>
</reference>
<dbReference type="InterPro" id="IPR028012">
    <property type="entry name" value="Rua1_C"/>
</dbReference>
<dbReference type="AlphaFoldDB" id="A0A1K0G6W5"/>
<evidence type="ECO:0000313" key="4">
    <source>
        <dbReference type="Proteomes" id="UP000179920"/>
    </source>
</evidence>
<feature type="compositionally biased region" description="Basic and acidic residues" evidence="1">
    <location>
        <begin position="169"/>
        <end position="180"/>
    </location>
</feature>
<proteinExistence type="predicted"/>
<feature type="region of interest" description="Disordered" evidence="1">
    <location>
        <begin position="357"/>
        <end position="401"/>
    </location>
</feature>
<accession>A0A1K0G6W5</accession>
<feature type="compositionally biased region" description="Polar residues" evidence="1">
    <location>
        <begin position="183"/>
        <end position="192"/>
    </location>
</feature>
<sequence>MAESRVEALTCTDPDFPLLHHTDLIPPQETDPVALQAIKSFRCEAEPLSSSSIGDIDPKSSLCFPLLPFEQNMPLFSSQQSSREAEPGLPASLLSADLVPDGLILSSCSEDAEGELEESLYSEHSFWMAQPADTSTSTVATVDVDDSPIPLLGRDGTWKATEQQNAATRGDDVQEGEHHRTTSQRGLSLNQLGKVSKPNLLYNSATTSALQKRAPSLPSSDSEDVPLSCAASKKQKKSTANKTRDDSGTSKNVMKAKKASKKQPKASKPKKKATTRRPLSSSSKREDPIVSSEIGSISASINPSSPASSTGRYRLRKESVPELNLSSLMTPPRNIATQASDEAVDGWTDWVDQPEEDRGRIFAPSPTAMPGAPTTKLEDSYDADSAGEGDELDISSASPDSARVRVRGQRTFPAHFEIHADFPLLYQRYCVPSSVSPEVLEMLLRGLNQADVDDEFHEVVDRAQKVQGTFNKPRSILDLYTPRFVKGVGAQKVGMCPVCYEDGKVKFFKTKLSAYNYHLQNFHGISALTGLPFTPPSKFRTESRPNAKPKERRQIIQGLCHSCNKYIDIQGPKETEVKVAEIYWWKHAQACHRSGNKVPDGVGGYFVENKWYERVCAVLGLLGGFEGELRRLLSGSK</sequence>
<name>A0A1K0G6W5_9BASI</name>
<dbReference type="OrthoDB" id="5595379at2759"/>
<feature type="region of interest" description="Disordered" evidence="1">
    <location>
        <begin position="211"/>
        <end position="314"/>
    </location>
</feature>
<evidence type="ECO:0000259" key="2">
    <source>
        <dbReference type="Pfam" id="PF14616"/>
    </source>
</evidence>
<dbReference type="PANTHER" id="PTHR28125">
    <property type="entry name" value="MEIOTIC EXPRESSION UP-REGULATED PROTEIN 26"/>
    <property type="match status" value="1"/>
</dbReference>
<dbReference type="Pfam" id="PF14616">
    <property type="entry name" value="Rua1_C"/>
    <property type="match status" value="1"/>
</dbReference>
<feature type="compositionally biased region" description="Basic residues" evidence="1">
    <location>
        <begin position="254"/>
        <end position="275"/>
    </location>
</feature>
<feature type="region of interest" description="Disordered" evidence="1">
    <location>
        <begin position="164"/>
        <end position="192"/>
    </location>
</feature>